<dbReference type="EMBL" id="CP003752">
    <property type="protein sequence ID" value="AFQ17642.1"/>
    <property type="molecule type" value="Genomic_DNA"/>
</dbReference>
<evidence type="ECO:0000313" key="1">
    <source>
        <dbReference type="EMBL" id="AFQ17642.1"/>
    </source>
</evidence>
<evidence type="ECO:0000313" key="2">
    <source>
        <dbReference type="Proteomes" id="UP000005259"/>
    </source>
</evidence>
<dbReference type="Proteomes" id="UP000005259">
    <property type="component" value="Chromosome"/>
</dbReference>
<reference evidence="1 2" key="1">
    <citation type="submission" date="2012-08" db="EMBL/GenBank/DDBJ databases">
        <authorList>
            <person name="Doggett N."/>
            <person name="Teshima H."/>
            <person name="Bruce D."/>
            <person name="Detter J.C."/>
            <person name="Johnson S.L."/>
            <person name="Han C."/>
        </authorList>
    </citation>
    <scope>NUCLEOTIDE SEQUENCE [LARGE SCALE GENOMIC DNA]</scope>
    <source>
        <strain evidence="1 2">HD-771</strain>
    </source>
</reference>
<gene>
    <name evidence="1" type="ORF">BTG_21130</name>
</gene>
<dbReference type="KEGG" id="bti:BTG_21130"/>
<organism evidence="1 2">
    <name type="scientific">Bacillus thuringiensis HD-771</name>
    <dbReference type="NCBI Taxonomy" id="1218175"/>
    <lineage>
        <taxon>Bacteria</taxon>
        <taxon>Bacillati</taxon>
        <taxon>Bacillota</taxon>
        <taxon>Bacilli</taxon>
        <taxon>Bacillales</taxon>
        <taxon>Bacillaceae</taxon>
        <taxon>Bacillus</taxon>
        <taxon>Bacillus cereus group</taxon>
    </lineage>
</organism>
<sequence>MRDQLPVKPQLIKVLFYDQPATQEQFQRAYVNLLKEIKGFDSSLFLIQN</sequence>
<accession>A0A9W3JC78</accession>
<protein>
    <submittedName>
        <fullName evidence="1">Uncharacterized protein</fullName>
    </submittedName>
</protein>
<name>A0A9W3JC78_BACTU</name>
<dbReference type="AlphaFoldDB" id="A0A9W3JC78"/>
<proteinExistence type="predicted"/>